<dbReference type="RefSeq" id="WP_315649732.1">
    <property type="nucleotide sequence ID" value="NZ_JAVXZY010000002.1"/>
</dbReference>
<name>A0ABU3P9L2_9BURK</name>
<dbReference type="Gene3D" id="1.10.1370.30">
    <property type="match status" value="2"/>
</dbReference>
<dbReference type="Pfam" id="PF01401">
    <property type="entry name" value="Peptidase_M2"/>
    <property type="match status" value="1"/>
</dbReference>
<evidence type="ECO:0000313" key="5">
    <source>
        <dbReference type="EMBL" id="MDT8999242.1"/>
    </source>
</evidence>
<protein>
    <submittedName>
        <fullName evidence="5">M2 family metallopeptidase</fullName>
    </submittedName>
</protein>
<evidence type="ECO:0000256" key="3">
    <source>
        <dbReference type="ARBA" id="ARBA00023180"/>
    </source>
</evidence>
<dbReference type="PROSITE" id="PS52011">
    <property type="entry name" value="PEPTIDASE_M2"/>
    <property type="match status" value="1"/>
</dbReference>
<dbReference type="PRINTS" id="PR00791">
    <property type="entry name" value="PEPDIPTASEA"/>
</dbReference>
<organism evidence="5 6">
    <name type="scientific">Roseateles aquae</name>
    <dbReference type="NCBI Taxonomy" id="3077235"/>
    <lineage>
        <taxon>Bacteria</taxon>
        <taxon>Pseudomonadati</taxon>
        <taxon>Pseudomonadota</taxon>
        <taxon>Betaproteobacteria</taxon>
        <taxon>Burkholderiales</taxon>
        <taxon>Sphaerotilaceae</taxon>
        <taxon>Roseateles</taxon>
    </lineage>
</organism>
<feature type="signal peptide" evidence="4">
    <location>
        <begin position="1"/>
        <end position="32"/>
    </location>
</feature>
<keyword evidence="6" id="KW-1185">Reference proteome</keyword>
<evidence type="ECO:0000256" key="2">
    <source>
        <dbReference type="ARBA" id="ARBA00023157"/>
    </source>
</evidence>
<reference evidence="5" key="1">
    <citation type="submission" date="2023-09" db="EMBL/GenBank/DDBJ databases">
        <title>Paucibacter sp. APW11 Genome sequencing and assembly.</title>
        <authorList>
            <person name="Kim I."/>
        </authorList>
    </citation>
    <scope>NUCLEOTIDE SEQUENCE</scope>
    <source>
        <strain evidence="5">APW11</strain>
    </source>
</reference>
<dbReference type="Proteomes" id="UP001246372">
    <property type="component" value="Unassembled WGS sequence"/>
</dbReference>
<dbReference type="InterPro" id="IPR001548">
    <property type="entry name" value="Peptidase_M2"/>
</dbReference>
<proteinExistence type="predicted"/>
<dbReference type="PANTHER" id="PTHR10514">
    <property type="entry name" value="ANGIOTENSIN-CONVERTING ENZYME"/>
    <property type="match status" value="1"/>
</dbReference>
<keyword evidence="1 4" id="KW-0732">Signal</keyword>
<feature type="chain" id="PRO_5047140506" evidence="4">
    <location>
        <begin position="33"/>
        <end position="617"/>
    </location>
</feature>
<dbReference type="CDD" id="cd06461">
    <property type="entry name" value="M2_ACE"/>
    <property type="match status" value="1"/>
</dbReference>
<keyword evidence="2" id="KW-1015">Disulfide bond</keyword>
<dbReference type="EMBL" id="JAVXZY010000002">
    <property type="protein sequence ID" value="MDT8999242.1"/>
    <property type="molecule type" value="Genomic_DNA"/>
</dbReference>
<comment type="caution">
    <text evidence="5">The sequence shown here is derived from an EMBL/GenBank/DDBJ whole genome shotgun (WGS) entry which is preliminary data.</text>
</comment>
<evidence type="ECO:0000256" key="4">
    <source>
        <dbReference type="SAM" id="SignalP"/>
    </source>
</evidence>
<evidence type="ECO:0000313" key="6">
    <source>
        <dbReference type="Proteomes" id="UP001246372"/>
    </source>
</evidence>
<evidence type="ECO:0000256" key="1">
    <source>
        <dbReference type="ARBA" id="ARBA00022729"/>
    </source>
</evidence>
<dbReference type="PANTHER" id="PTHR10514:SF27">
    <property type="entry name" value="ANGIOTENSIN-CONVERTING ENZYME"/>
    <property type="match status" value="1"/>
</dbReference>
<sequence>MTSLCHLPRVRRTFTAAAATLLVLLCIQPAQAATAASTTQRTRAFIADAEARLEKLGIQAQRAQWVADTFITDDTELITAQAGEQLAKVAGELALAARRLSSKGLSPAEARKLEALRHSAYLASDAERERLALLQAKLNGAYGKAKYCPPAKAGQTVECQDLAALEKILAESRDPAQLLDAWAGWHSQSRAYKADYAEYIALANKAARTMGFADNGAFWRSGYDMPEAAFAADMERVWQQVRPLYDSLHLYARYKLRQAYGHEVVPASGPIPAHLFGNMWSQSWENLYPLLKPSTPGGDYELSRVLAERKPSPEQMVRIGEGFYTSLGLEALPASFWTRSVFSKTTDHEMVCHASAWDIDTQEDVRIKMCIRPNDEDFNTIHHELGHVYYDLAYRKQPKLFREGANDGFHEAIGDTVALSITPAYLQQLGLMRPEDDSGDDTGALLMQALRKVSFLPFAYLVDNWRWQVYAGKVAPNDYDRVWWQLREQVQGVRRPLPAEAGGFDAGAKYHVASDTSYARYFLAHILQFQFHRALCREAGQTGPLHRCSIYGSKAAGAKFQAMLSLGASKPWSDALQQLSGERRLDASALTEYFAPLQAWLAAQNKLLGAADPAVLP</sequence>
<dbReference type="SUPFAM" id="SSF55486">
    <property type="entry name" value="Metalloproteases ('zincins'), catalytic domain"/>
    <property type="match status" value="1"/>
</dbReference>
<accession>A0ABU3P9L2</accession>
<gene>
    <name evidence="5" type="ORF">RQP53_08180</name>
</gene>
<keyword evidence="3" id="KW-0325">Glycoprotein</keyword>